<dbReference type="EMBL" id="BK032581">
    <property type="protein sequence ID" value="DAF49372.1"/>
    <property type="molecule type" value="Genomic_DNA"/>
</dbReference>
<protein>
    <submittedName>
        <fullName evidence="2">Putative tail component</fullName>
    </submittedName>
</protein>
<evidence type="ECO:0000256" key="1">
    <source>
        <dbReference type="SAM" id="MobiDB-lite"/>
    </source>
</evidence>
<feature type="region of interest" description="Disordered" evidence="1">
    <location>
        <begin position="41"/>
        <end position="65"/>
    </location>
</feature>
<dbReference type="Pfam" id="PF04883">
    <property type="entry name" value="HK97-gp10_like"/>
    <property type="match status" value="1"/>
</dbReference>
<name>A0A8S5SE96_9CAUD</name>
<evidence type="ECO:0000313" key="2">
    <source>
        <dbReference type="EMBL" id="DAF49372.1"/>
    </source>
</evidence>
<sequence>MSNSIKIDNLSKIVKKYLTNYVEDIEDGVKEATEKLSKEAVKELKKESPRRKPSKKGPRENPYWKGWSRKKYTKSKRRYIVDIYNKTNYQLTHLLENGHATKNGGHTKAQPHIKPVEEKYNKLYEKEIKETIIRSSKT</sequence>
<proteinExistence type="predicted"/>
<dbReference type="InterPro" id="IPR010064">
    <property type="entry name" value="HK97-gp10_tail"/>
</dbReference>
<reference evidence="2" key="1">
    <citation type="journal article" date="2021" name="Proc. Natl. Acad. Sci. U.S.A.">
        <title>A Catalog of Tens of Thousands of Viruses from Human Metagenomes Reveals Hidden Associations with Chronic Diseases.</title>
        <authorList>
            <person name="Tisza M.J."/>
            <person name="Buck C.B."/>
        </authorList>
    </citation>
    <scope>NUCLEOTIDE SEQUENCE</scope>
    <source>
        <strain evidence="2">Ct8mY9</strain>
    </source>
</reference>
<organism evidence="2">
    <name type="scientific">Myoviridae sp. ct8mY9</name>
    <dbReference type="NCBI Taxonomy" id="2827664"/>
    <lineage>
        <taxon>Viruses</taxon>
        <taxon>Duplodnaviria</taxon>
        <taxon>Heunggongvirae</taxon>
        <taxon>Uroviricota</taxon>
        <taxon>Caudoviricetes</taxon>
    </lineage>
</organism>
<accession>A0A8S5SE96</accession>